<accession>A0A3M7PPP9</accession>
<dbReference type="EMBL" id="REGN01009497">
    <property type="protein sequence ID" value="RNA01033.1"/>
    <property type="molecule type" value="Genomic_DNA"/>
</dbReference>
<comment type="caution">
    <text evidence="1">The sequence shown here is derived from an EMBL/GenBank/DDBJ whole genome shotgun (WGS) entry which is preliminary data.</text>
</comment>
<dbReference type="SUPFAM" id="SSF51197">
    <property type="entry name" value="Clavaminate synthase-like"/>
    <property type="match status" value="1"/>
</dbReference>
<dbReference type="Proteomes" id="UP000276133">
    <property type="component" value="Unassembled WGS sequence"/>
</dbReference>
<keyword evidence="2" id="KW-1185">Reference proteome</keyword>
<evidence type="ECO:0000313" key="2">
    <source>
        <dbReference type="Proteomes" id="UP000276133"/>
    </source>
</evidence>
<dbReference type="OrthoDB" id="445007at2759"/>
<dbReference type="Gene3D" id="2.60.120.620">
    <property type="entry name" value="q2cbj1_9rhob like domain"/>
    <property type="match status" value="1"/>
</dbReference>
<evidence type="ECO:0008006" key="3">
    <source>
        <dbReference type="Google" id="ProtNLM"/>
    </source>
</evidence>
<protein>
    <recommendedName>
        <fullName evidence="3">Phytanoyl-CoA dioxygenase</fullName>
    </recommendedName>
</protein>
<dbReference type="InterPro" id="IPR008775">
    <property type="entry name" value="Phytyl_CoA_dOase-like"/>
</dbReference>
<dbReference type="PANTHER" id="PTHR31630:SF6">
    <property type="entry name" value="PHYTANOYL-COA DIOXYGENASE-RELATED"/>
    <property type="match status" value="1"/>
</dbReference>
<reference evidence="1 2" key="1">
    <citation type="journal article" date="2018" name="Sci. Rep.">
        <title>Genomic signatures of local adaptation to the degree of environmental predictability in rotifers.</title>
        <authorList>
            <person name="Franch-Gras L."/>
            <person name="Hahn C."/>
            <person name="Garcia-Roger E.M."/>
            <person name="Carmona M.J."/>
            <person name="Serra M."/>
            <person name="Gomez A."/>
        </authorList>
    </citation>
    <scope>NUCLEOTIDE SEQUENCE [LARGE SCALE GENOMIC DNA]</scope>
    <source>
        <strain evidence="1">HYR1</strain>
    </source>
</reference>
<gene>
    <name evidence="1" type="ORF">BpHYR1_019754</name>
</gene>
<dbReference type="PANTHER" id="PTHR31630">
    <property type="entry name" value="PHYTANOYL-COA DIOXYGENASE-RELATED-RELATED"/>
    <property type="match status" value="1"/>
</dbReference>
<evidence type="ECO:0000313" key="1">
    <source>
        <dbReference type="EMBL" id="RNA01033.1"/>
    </source>
</evidence>
<proteinExistence type="predicted"/>
<organism evidence="1 2">
    <name type="scientific">Brachionus plicatilis</name>
    <name type="common">Marine rotifer</name>
    <name type="synonym">Brachionus muelleri</name>
    <dbReference type="NCBI Taxonomy" id="10195"/>
    <lineage>
        <taxon>Eukaryota</taxon>
        <taxon>Metazoa</taxon>
        <taxon>Spiralia</taxon>
        <taxon>Gnathifera</taxon>
        <taxon>Rotifera</taxon>
        <taxon>Eurotatoria</taxon>
        <taxon>Monogononta</taxon>
        <taxon>Pseudotrocha</taxon>
        <taxon>Ploima</taxon>
        <taxon>Brachionidae</taxon>
        <taxon>Brachionus</taxon>
    </lineage>
</organism>
<dbReference type="Pfam" id="PF05721">
    <property type="entry name" value="PhyH"/>
    <property type="match status" value="1"/>
</dbReference>
<sequence length="307" mass="35744">MFTDFSPQTNLSNLKSTLAEYGVAVLPGVISGVECNNLRQTLMNYISNDLNISLPNDFEKLKPLKGGIMRHYGISLLKEVLDLKTDERVKRPYEEIWNQRELTTSFDSVFFGPPPEQLSDNYFFDENRTWFHLDQASNKRDMCCVQGFINCEDTQPGDGCLSVLDKSHLFFNEFYDTFKIDTHGKDWFLLNQVIHVDWFKSKGCEWKTIMAPKRSMVFWDSRVVHMGTAPRKGRPSPNWRILAYVCYTPAQLQSRNDAKLKRNAFVDNKCTAHWPYSVRVFDNKINGFDKKNNLKDLCERQKMLFGI</sequence>
<name>A0A3M7PPP9_BRAPC</name>
<dbReference type="AlphaFoldDB" id="A0A3M7PPP9"/>